<dbReference type="Gene3D" id="3.40.50.2300">
    <property type="match status" value="1"/>
</dbReference>
<dbReference type="SMART" id="SM00448">
    <property type="entry name" value="REC"/>
    <property type="match status" value="1"/>
</dbReference>
<dbReference type="InterPro" id="IPR001789">
    <property type="entry name" value="Sig_transdc_resp-reg_receiver"/>
</dbReference>
<dbReference type="GO" id="GO:0003677">
    <property type="term" value="F:DNA binding"/>
    <property type="evidence" value="ECO:0007669"/>
    <property type="project" value="UniProtKB-KW"/>
</dbReference>
<reference evidence="9 10" key="1">
    <citation type="submission" date="2018-05" db="EMBL/GenBank/DDBJ databases">
        <title>Spiribacter halobius sp. nov., a moderately halophilic bacterium isolated from marine solar saltern.</title>
        <authorList>
            <person name="Zheng W.-S."/>
            <person name="Lu D.-C."/>
            <person name="Du Z.-J."/>
        </authorList>
    </citation>
    <scope>NUCLEOTIDE SEQUENCE [LARGE SCALE GENOMIC DNA]</scope>
    <source>
        <strain evidence="9 10">E85</strain>
    </source>
</reference>
<dbReference type="PROSITE" id="PS50110">
    <property type="entry name" value="RESPONSE_REGULATORY"/>
    <property type="match status" value="1"/>
</dbReference>
<feature type="modified residue" description="4-aspartylphosphate" evidence="6">
    <location>
        <position position="54"/>
    </location>
</feature>
<keyword evidence="3" id="KW-0805">Transcription regulation</keyword>
<dbReference type="SUPFAM" id="SSF52172">
    <property type="entry name" value="CheY-like"/>
    <property type="match status" value="1"/>
</dbReference>
<evidence type="ECO:0000256" key="4">
    <source>
        <dbReference type="ARBA" id="ARBA00023125"/>
    </source>
</evidence>
<keyword evidence="10" id="KW-1185">Reference proteome</keyword>
<accession>A0A2U2N997</accession>
<evidence type="ECO:0000256" key="3">
    <source>
        <dbReference type="ARBA" id="ARBA00023015"/>
    </source>
</evidence>
<dbReference type="CDD" id="cd06170">
    <property type="entry name" value="LuxR_C_like"/>
    <property type="match status" value="1"/>
</dbReference>
<keyword evidence="1 6" id="KW-0597">Phosphoprotein</keyword>
<sequence length="207" mass="23197">MVSEQIWLVDDEEDIREAVGFLLGTAGYSVRTFAGPSELLAEVTPAHRGCLLLDVRLPEMDGLELQTRLREAGVNMPILFISGHGDIPMAVRAVNAGALDFLEKPFDDETLLERVARALELDREQAEHVAAIGDIERRLGNLTPREREVMEHMLEGKLNKIIAADLGMSVRTVEVHRARVLEKLGVRNSSEMVRKVLSTETYRDWLV</sequence>
<dbReference type="EMBL" id="QFFI01000001">
    <property type="protein sequence ID" value="PWG65755.1"/>
    <property type="molecule type" value="Genomic_DNA"/>
</dbReference>
<dbReference type="PANTHER" id="PTHR44688">
    <property type="entry name" value="DNA-BINDING TRANSCRIPTIONAL ACTIVATOR DEVR_DOSR"/>
    <property type="match status" value="1"/>
</dbReference>
<dbReference type="PROSITE" id="PS50043">
    <property type="entry name" value="HTH_LUXR_2"/>
    <property type="match status" value="1"/>
</dbReference>
<dbReference type="SUPFAM" id="SSF46894">
    <property type="entry name" value="C-terminal effector domain of the bipartite response regulators"/>
    <property type="match status" value="1"/>
</dbReference>
<dbReference type="PRINTS" id="PR00038">
    <property type="entry name" value="HTHLUXR"/>
</dbReference>
<dbReference type="FunFam" id="3.40.50.2300:FF:000018">
    <property type="entry name" value="DNA-binding transcriptional regulator NtrC"/>
    <property type="match status" value="1"/>
</dbReference>
<dbReference type="PROSITE" id="PS00622">
    <property type="entry name" value="HTH_LUXR_1"/>
    <property type="match status" value="1"/>
</dbReference>
<dbReference type="InterPro" id="IPR000792">
    <property type="entry name" value="Tscrpt_reg_LuxR_C"/>
</dbReference>
<dbReference type="OrthoDB" id="9802186at2"/>
<dbReference type="Gene3D" id="1.10.10.10">
    <property type="entry name" value="Winged helix-like DNA-binding domain superfamily/Winged helix DNA-binding domain"/>
    <property type="match status" value="1"/>
</dbReference>
<dbReference type="Pfam" id="PF00196">
    <property type="entry name" value="GerE"/>
    <property type="match status" value="1"/>
</dbReference>
<keyword evidence="2" id="KW-0902">Two-component regulatory system</keyword>
<evidence type="ECO:0000256" key="6">
    <source>
        <dbReference type="PROSITE-ProRule" id="PRU00169"/>
    </source>
</evidence>
<dbReference type="InterPro" id="IPR016032">
    <property type="entry name" value="Sig_transdc_resp-reg_C-effctor"/>
</dbReference>
<name>A0A2U2N997_9GAMM</name>
<evidence type="ECO:0000256" key="5">
    <source>
        <dbReference type="ARBA" id="ARBA00023163"/>
    </source>
</evidence>
<organism evidence="9 10">
    <name type="scientific">Sediminicurvatus halobius</name>
    <dbReference type="NCBI Taxonomy" id="2182432"/>
    <lineage>
        <taxon>Bacteria</taxon>
        <taxon>Pseudomonadati</taxon>
        <taxon>Pseudomonadota</taxon>
        <taxon>Gammaproteobacteria</taxon>
        <taxon>Chromatiales</taxon>
        <taxon>Ectothiorhodospiraceae</taxon>
        <taxon>Sediminicurvatus</taxon>
    </lineage>
</organism>
<evidence type="ECO:0000259" key="7">
    <source>
        <dbReference type="PROSITE" id="PS50043"/>
    </source>
</evidence>
<dbReference type="GO" id="GO:0006355">
    <property type="term" value="P:regulation of DNA-templated transcription"/>
    <property type="evidence" value="ECO:0007669"/>
    <property type="project" value="InterPro"/>
</dbReference>
<keyword evidence="5" id="KW-0804">Transcription</keyword>
<dbReference type="PANTHER" id="PTHR44688:SF16">
    <property type="entry name" value="DNA-BINDING TRANSCRIPTIONAL ACTIVATOR DEVR_DOSR"/>
    <property type="match status" value="1"/>
</dbReference>
<dbReference type="InterPro" id="IPR011006">
    <property type="entry name" value="CheY-like_superfamily"/>
</dbReference>
<evidence type="ECO:0000259" key="8">
    <source>
        <dbReference type="PROSITE" id="PS50110"/>
    </source>
</evidence>
<feature type="domain" description="HTH luxR-type" evidence="7">
    <location>
        <begin position="135"/>
        <end position="200"/>
    </location>
</feature>
<dbReference type="SMART" id="SM00421">
    <property type="entry name" value="HTH_LUXR"/>
    <property type="match status" value="1"/>
</dbReference>
<evidence type="ECO:0000313" key="10">
    <source>
        <dbReference type="Proteomes" id="UP000245474"/>
    </source>
</evidence>
<gene>
    <name evidence="9" type="ORF">DEM34_00340</name>
</gene>
<evidence type="ECO:0000313" key="9">
    <source>
        <dbReference type="EMBL" id="PWG65755.1"/>
    </source>
</evidence>
<dbReference type="Proteomes" id="UP000245474">
    <property type="component" value="Unassembled WGS sequence"/>
</dbReference>
<dbReference type="GO" id="GO:0000160">
    <property type="term" value="P:phosphorelay signal transduction system"/>
    <property type="evidence" value="ECO:0007669"/>
    <property type="project" value="UniProtKB-KW"/>
</dbReference>
<dbReference type="AlphaFoldDB" id="A0A2U2N997"/>
<dbReference type="Pfam" id="PF00072">
    <property type="entry name" value="Response_reg"/>
    <property type="match status" value="1"/>
</dbReference>
<proteinExistence type="predicted"/>
<evidence type="ECO:0000256" key="1">
    <source>
        <dbReference type="ARBA" id="ARBA00022553"/>
    </source>
</evidence>
<dbReference type="CDD" id="cd17537">
    <property type="entry name" value="REC_FixJ"/>
    <property type="match status" value="1"/>
</dbReference>
<protein>
    <submittedName>
        <fullName evidence="9">DNA-binding response regulator</fullName>
    </submittedName>
</protein>
<comment type="caution">
    <text evidence="9">The sequence shown here is derived from an EMBL/GenBank/DDBJ whole genome shotgun (WGS) entry which is preliminary data.</text>
</comment>
<feature type="domain" description="Response regulatory" evidence="8">
    <location>
        <begin position="5"/>
        <end position="119"/>
    </location>
</feature>
<dbReference type="InterPro" id="IPR036388">
    <property type="entry name" value="WH-like_DNA-bd_sf"/>
</dbReference>
<keyword evidence="4 9" id="KW-0238">DNA-binding</keyword>
<evidence type="ECO:0000256" key="2">
    <source>
        <dbReference type="ARBA" id="ARBA00023012"/>
    </source>
</evidence>